<dbReference type="PRINTS" id="PR00081">
    <property type="entry name" value="GDHRDH"/>
</dbReference>
<protein>
    <submittedName>
        <fullName evidence="4">NAD(P)-dependent oxidoreductase</fullName>
    </submittedName>
</protein>
<dbReference type="PROSITE" id="PS00061">
    <property type="entry name" value="ADH_SHORT"/>
    <property type="match status" value="1"/>
</dbReference>
<dbReference type="PANTHER" id="PTHR42901:SF1">
    <property type="entry name" value="ALCOHOL DEHYDROGENASE"/>
    <property type="match status" value="1"/>
</dbReference>
<accession>A0A1Z3N9X1</accession>
<dbReference type="OrthoDB" id="5290402at2"/>
<reference evidence="4 5" key="1">
    <citation type="submission" date="2017-04" db="EMBL/GenBank/DDBJ databases">
        <title>Whole genome sequence of Bdellovibrio bacteriovorus strain SSB218315.</title>
        <authorList>
            <person name="Oyedara O."/>
            <person name="Rodriguez-Perez M.A."/>
        </authorList>
    </citation>
    <scope>NUCLEOTIDE SEQUENCE [LARGE SCALE GENOMIC DNA]</scope>
    <source>
        <strain evidence="4 5">SSB218315</strain>
    </source>
</reference>
<keyword evidence="2" id="KW-0560">Oxidoreductase</keyword>
<dbReference type="FunFam" id="3.40.50.720:FF:000047">
    <property type="entry name" value="NADP-dependent L-serine/L-allo-threonine dehydrogenase"/>
    <property type="match status" value="1"/>
</dbReference>
<evidence type="ECO:0000256" key="1">
    <source>
        <dbReference type="ARBA" id="ARBA00006484"/>
    </source>
</evidence>
<proteinExistence type="inferred from homology"/>
<comment type="similarity">
    <text evidence="1 3">Belongs to the short-chain dehydrogenases/reductases (SDR) family.</text>
</comment>
<dbReference type="PANTHER" id="PTHR42901">
    <property type="entry name" value="ALCOHOL DEHYDROGENASE"/>
    <property type="match status" value="1"/>
</dbReference>
<name>A0A1Z3N9X1_BDEBC</name>
<dbReference type="InterPro" id="IPR036291">
    <property type="entry name" value="NAD(P)-bd_dom_sf"/>
</dbReference>
<evidence type="ECO:0000313" key="5">
    <source>
        <dbReference type="Proteomes" id="UP000197003"/>
    </source>
</evidence>
<dbReference type="Gene3D" id="3.40.50.720">
    <property type="entry name" value="NAD(P)-binding Rossmann-like Domain"/>
    <property type="match status" value="1"/>
</dbReference>
<dbReference type="Pfam" id="PF00106">
    <property type="entry name" value="adh_short"/>
    <property type="match status" value="1"/>
</dbReference>
<dbReference type="RefSeq" id="WP_088565757.1">
    <property type="nucleotide sequence ID" value="NZ_CP020946.1"/>
</dbReference>
<dbReference type="InterPro" id="IPR002347">
    <property type="entry name" value="SDR_fam"/>
</dbReference>
<sequence>MMAKWALITGASSGIGWATAEALAAQGFDIFVTGRRYEKLQELEKSIKARHPKTQVKLACFDVSDRFEVSEFVKAHKAEIAEVEILVNNAGLARGVEKMQDASLDDWEIMIDTNIKGLLFMTRAVVEHMVKKNSGHIINLGSVAGRWTYPGGGVYCATKFAVRALSEGLRMDLLGTKVRVTNIEPGMVNTEFSVVRLGDQAKADKVYEGMTPLSAQDIAETVAWCAARPAHVNIQELVIYPTDQAHVGQVARKGV</sequence>
<organism evidence="4 5">
    <name type="scientific">Bdellovibrio bacteriovorus</name>
    <dbReference type="NCBI Taxonomy" id="959"/>
    <lineage>
        <taxon>Bacteria</taxon>
        <taxon>Pseudomonadati</taxon>
        <taxon>Bdellovibrionota</taxon>
        <taxon>Bdellovibrionia</taxon>
        <taxon>Bdellovibrionales</taxon>
        <taxon>Pseudobdellovibrionaceae</taxon>
        <taxon>Bdellovibrio</taxon>
    </lineage>
</organism>
<dbReference type="PRINTS" id="PR00080">
    <property type="entry name" value="SDRFAMILY"/>
</dbReference>
<dbReference type="AlphaFoldDB" id="A0A1Z3N9X1"/>
<dbReference type="EMBL" id="CP020946">
    <property type="protein sequence ID" value="ASD64278.1"/>
    <property type="molecule type" value="Genomic_DNA"/>
</dbReference>
<dbReference type="Proteomes" id="UP000197003">
    <property type="component" value="Chromosome"/>
</dbReference>
<gene>
    <name evidence="4" type="ORF">B9G79_12230</name>
</gene>
<evidence type="ECO:0000256" key="2">
    <source>
        <dbReference type="ARBA" id="ARBA00023002"/>
    </source>
</evidence>
<dbReference type="SUPFAM" id="SSF51735">
    <property type="entry name" value="NAD(P)-binding Rossmann-fold domains"/>
    <property type="match status" value="1"/>
</dbReference>
<evidence type="ECO:0000313" key="4">
    <source>
        <dbReference type="EMBL" id="ASD64278.1"/>
    </source>
</evidence>
<dbReference type="InterPro" id="IPR020904">
    <property type="entry name" value="Sc_DH/Rdtase_CS"/>
</dbReference>
<dbReference type="GO" id="GO:0016616">
    <property type="term" value="F:oxidoreductase activity, acting on the CH-OH group of donors, NAD or NADP as acceptor"/>
    <property type="evidence" value="ECO:0007669"/>
    <property type="project" value="UniProtKB-ARBA"/>
</dbReference>
<evidence type="ECO:0000256" key="3">
    <source>
        <dbReference type="RuleBase" id="RU000363"/>
    </source>
</evidence>